<evidence type="ECO:0000313" key="3">
    <source>
        <dbReference type="Proteomes" id="UP000800094"/>
    </source>
</evidence>
<dbReference type="InterPro" id="IPR000073">
    <property type="entry name" value="AB_hydrolase_1"/>
</dbReference>
<dbReference type="Proteomes" id="UP000800094">
    <property type="component" value="Unassembled WGS sequence"/>
</dbReference>
<dbReference type="GeneID" id="54575299"/>
<accession>A0A6A6IF93</accession>
<evidence type="ECO:0000313" key="2">
    <source>
        <dbReference type="EMBL" id="KAF2249244.1"/>
    </source>
</evidence>
<dbReference type="InterPro" id="IPR050471">
    <property type="entry name" value="AB_hydrolase"/>
</dbReference>
<protein>
    <submittedName>
        <fullName evidence="2">Alpha/beta-hydrolase</fullName>
    </submittedName>
</protein>
<dbReference type="RefSeq" id="XP_033684248.1">
    <property type="nucleotide sequence ID" value="XM_033821969.1"/>
</dbReference>
<feature type="domain" description="AB hydrolase-1" evidence="1">
    <location>
        <begin position="56"/>
        <end position="142"/>
    </location>
</feature>
<proteinExistence type="predicted"/>
<dbReference type="GO" id="GO:0016787">
    <property type="term" value="F:hydrolase activity"/>
    <property type="evidence" value="ECO:0007669"/>
    <property type="project" value="UniProtKB-KW"/>
</dbReference>
<evidence type="ECO:0000259" key="1">
    <source>
        <dbReference type="Pfam" id="PF00561"/>
    </source>
</evidence>
<dbReference type="EMBL" id="ML987195">
    <property type="protein sequence ID" value="KAF2249244.1"/>
    <property type="molecule type" value="Genomic_DNA"/>
</dbReference>
<gene>
    <name evidence="2" type="ORF">BU26DRAFT_315081</name>
</gene>
<dbReference type="PRINTS" id="PR00111">
    <property type="entry name" value="ABHYDROLASE"/>
</dbReference>
<reference evidence="2" key="1">
    <citation type="journal article" date="2020" name="Stud. Mycol.">
        <title>101 Dothideomycetes genomes: a test case for predicting lifestyles and emergence of pathogens.</title>
        <authorList>
            <person name="Haridas S."/>
            <person name="Albert R."/>
            <person name="Binder M."/>
            <person name="Bloem J."/>
            <person name="Labutti K."/>
            <person name="Salamov A."/>
            <person name="Andreopoulos B."/>
            <person name="Baker S."/>
            <person name="Barry K."/>
            <person name="Bills G."/>
            <person name="Bluhm B."/>
            <person name="Cannon C."/>
            <person name="Castanera R."/>
            <person name="Culley D."/>
            <person name="Daum C."/>
            <person name="Ezra D."/>
            <person name="Gonzalez J."/>
            <person name="Henrissat B."/>
            <person name="Kuo A."/>
            <person name="Liang C."/>
            <person name="Lipzen A."/>
            <person name="Lutzoni F."/>
            <person name="Magnuson J."/>
            <person name="Mondo S."/>
            <person name="Nolan M."/>
            <person name="Ohm R."/>
            <person name="Pangilinan J."/>
            <person name="Park H.-J."/>
            <person name="Ramirez L."/>
            <person name="Alfaro M."/>
            <person name="Sun H."/>
            <person name="Tritt A."/>
            <person name="Yoshinaga Y."/>
            <person name="Zwiers L.-H."/>
            <person name="Turgeon B."/>
            <person name="Goodwin S."/>
            <person name="Spatafora J."/>
            <person name="Crous P."/>
            <person name="Grigoriev I."/>
        </authorList>
    </citation>
    <scope>NUCLEOTIDE SEQUENCE</scope>
    <source>
        <strain evidence="2">CBS 122368</strain>
    </source>
</reference>
<dbReference type="PANTHER" id="PTHR43433">
    <property type="entry name" value="HYDROLASE, ALPHA/BETA FOLD FAMILY PROTEIN"/>
    <property type="match status" value="1"/>
</dbReference>
<keyword evidence="2" id="KW-0378">Hydrolase</keyword>
<dbReference type="Gene3D" id="3.40.50.1820">
    <property type="entry name" value="alpha/beta hydrolase"/>
    <property type="match status" value="1"/>
</dbReference>
<keyword evidence="3" id="KW-1185">Reference proteome</keyword>
<name>A0A6A6IF93_9PLEO</name>
<organism evidence="2 3">
    <name type="scientific">Trematosphaeria pertusa</name>
    <dbReference type="NCBI Taxonomy" id="390896"/>
    <lineage>
        <taxon>Eukaryota</taxon>
        <taxon>Fungi</taxon>
        <taxon>Dikarya</taxon>
        <taxon>Ascomycota</taxon>
        <taxon>Pezizomycotina</taxon>
        <taxon>Dothideomycetes</taxon>
        <taxon>Pleosporomycetidae</taxon>
        <taxon>Pleosporales</taxon>
        <taxon>Massarineae</taxon>
        <taxon>Trematosphaeriaceae</taxon>
        <taxon>Trematosphaeria</taxon>
    </lineage>
</organism>
<dbReference type="SUPFAM" id="SSF53474">
    <property type="entry name" value="alpha/beta-Hydrolases"/>
    <property type="match status" value="1"/>
</dbReference>
<dbReference type="PANTHER" id="PTHR43433:SF5">
    <property type="entry name" value="AB HYDROLASE-1 DOMAIN-CONTAINING PROTEIN"/>
    <property type="match status" value="1"/>
</dbReference>
<dbReference type="Pfam" id="PF00561">
    <property type="entry name" value="Abhydrolase_1"/>
    <property type="match status" value="1"/>
</dbReference>
<dbReference type="InterPro" id="IPR029058">
    <property type="entry name" value="AB_hydrolase_fold"/>
</dbReference>
<dbReference type="AlphaFoldDB" id="A0A6A6IF93"/>
<dbReference type="OrthoDB" id="19657at2759"/>
<sequence>MAHQEPMTADELLKHPEYDHTVWDLKPAKKGRLAVAQGRGGPLHIAYEVHGHGNRHLVWIMGLGGMKYAWQRQTKDFAHTQPDQYSSLVLDNRGIGESDKPLFRYSTSEMAKDVLELVDHLGWTGKRELHIIGISMGGMIAQELGFIENLRNRANLFLPKSIDRQITNVKHNLYTPTWLSQPDALEHVVQPFPTNGDRFAANELWKRSHPDYFQRPGFILQAIAAAWHYKSSADLQKLAHTVGKKRIMVVHGTQDRMITFPHSVVLWRGLEKGEGKTGRENWLGIEEEPDVWEEGEIEKRFVKGQAHVLPIEMRREFHGWVENLIKRGVELNEREGVADSST</sequence>